<comment type="caution">
    <text evidence="1">The sequence shown here is derived from an EMBL/GenBank/DDBJ whole genome shotgun (WGS) entry which is preliminary data.</text>
</comment>
<evidence type="ECO:0000313" key="2">
    <source>
        <dbReference type="Proteomes" id="UP001597052"/>
    </source>
</evidence>
<dbReference type="InterPro" id="IPR045396">
    <property type="entry name" value="DUF6517"/>
</dbReference>
<sequence length="228" mass="23882">MDRRRALTLIGTVGLTGVAGCLGEDGEITAAAAPAVITTADQLGYEADGPEELSIDETIEVGGVERDIRVTTYSAAYTDSDDQSSVFLFSTPDASVAGISVNPLARLSGADLIARLVDEGLAQTEGDFAVSEIEQEDEVTLSILGAERTVPIFSAVVEAEGSENPQIEGAENGEIPVRLYLLSTTHQEDVLLAIGIHPESIDASEDIQALLEGIEHPVGPTSETNETT</sequence>
<protein>
    <submittedName>
        <fullName evidence="1">DUF6517 family protein</fullName>
    </submittedName>
</protein>
<name>A0ABD6D7G6_9EURY</name>
<keyword evidence="2" id="KW-1185">Reference proteome</keyword>
<dbReference type="PROSITE" id="PS51257">
    <property type="entry name" value="PROKAR_LIPOPROTEIN"/>
    <property type="match status" value="1"/>
</dbReference>
<proteinExistence type="predicted"/>
<dbReference type="AlphaFoldDB" id="A0ABD6D7G6"/>
<dbReference type="Proteomes" id="UP001597052">
    <property type="component" value="Unassembled WGS sequence"/>
</dbReference>
<gene>
    <name evidence="1" type="ORF">ACFSBW_03315</name>
</gene>
<dbReference type="RefSeq" id="WP_256394597.1">
    <property type="nucleotide sequence ID" value="NZ_JANHDJ010000001.1"/>
</dbReference>
<dbReference type="EMBL" id="JBHUDM010000001">
    <property type="protein sequence ID" value="MFD1640906.1"/>
    <property type="molecule type" value="Genomic_DNA"/>
</dbReference>
<reference evidence="1 2" key="1">
    <citation type="journal article" date="2019" name="Int. J. Syst. Evol. Microbiol.">
        <title>The Global Catalogue of Microorganisms (GCM) 10K type strain sequencing project: providing services to taxonomists for standard genome sequencing and annotation.</title>
        <authorList>
            <consortium name="The Broad Institute Genomics Platform"/>
            <consortium name="The Broad Institute Genome Sequencing Center for Infectious Disease"/>
            <person name="Wu L."/>
            <person name="Ma J."/>
        </authorList>
    </citation>
    <scope>NUCLEOTIDE SEQUENCE [LARGE SCALE GENOMIC DNA]</scope>
    <source>
        <strain evidence="1 2">CGMCC 1.10593</strain>
    </source>
</reference>
<organism evidence="1 2">
    <name type="scientific">Halohasta litorea</name>
    <dbReference type="NCBI Taxonomy" id="869891"/>
    <lineage>
        <taxon>Archaea</taxon>
        <taxon>Methanobacteriati</taxon>
        <taxon>Methanobacteriota</taxon>
        <taxon>Stenosarchaea group</taxon>
        <taxon>Halobacteria</taxon>
        <taxon>Halobacteriales</taxon>
        <taxon>Haloferacaceae</taxon>
        <taxon>Halohasta</taxon>
    </lineage>
</organism>
<evidence type="ECO:0000313" key="1">
    <source>
        <dbReference type="EMBL" id="MFD1640906.1"/>
    </source>
</evidence>
<accession>A0ABD6D7G6</accession>
<dbReference type="Pfam" id="PF20127">
    <property type="entry name" value="DUF6517"/>
    <property type="match status" value="1"/>
</dbReference>